<feature type="chain" id="PRO_5034005806" evidence="10">
    <location>
        <begin position="24"/>
        <end position="131"/>
    </location>
</feature>
<evidence type="ECO:0000256" key="6">
    <source>
        <dbReference type="ARBA" id="ARBA00023136"/>
    </source>
</evidence>
<dbReference type="PANTHER" id="PTHR28607">
    <property type="entry name" value="EXPRESSED PROTEIN"/>
    <property type="match status" value="1"/>
</dbReference>
<dbReference type="CTD" id="55009"/>
<dbReference type="Pfam" id="PF06679">
    <property type="entry name" value="DUF1180"/>
    <property type="match status" value="1"/>
</dbReference>
<comment type="subcellular location">
    <subcellularLocation>
        <location evidence="1">Membrane</location>
        <topology evidence="1">Single-pass type I membrane protein</topology>
    </subcellularLocation>
</comment>
<keyword evidence="4 10" id="KW-0732">Signal</keyword>
<keyword evidence="12" id="KW-1185">Reference proteome</keyword>
<feature type="transmembrane region" description="Helical" evidence="9">
    <location>
        <begin position="73"/>
        <end position="92"/>
    </location>
</feature>
<dbReference type="OMA" id="TEMTSMD"/>
<dbReference type="GO" id="GO:0016020">
    <property type="term" value="C:membrane"/>
    <property type="evidence" value="ECO:0007669"/>
    <property type="project" value="UniProtKB-SubCell"/>
</dbReference>
<evidence type="ECO:0000256" key="2">
    <source>
        <dbReference type="ARBA" id="ARBA00006986"/>
    </source>
</evidence>
<evidence type="ECO:0000256" key="10">
    <source>
        <dbReference type="SAM" id="SignalP"/>
    </source>
</evidence>
<protein>
    <submittedName>
        <fullName evidence="11">Family with sequence similarity 174 member C</fullName>
    </submittedName>
</protein>
<dbReference type="Ensembl" id="ENSCLAT00000023152.1">
    <property type="protein sequence ID" value="ENSCLAP00000022937.1"/>
    <property type="gene ID" value="ENSCLAG00000015738.1"/>
</dbReference>
<evidence type="ECO:0000256" key="1">
    <source>
        <dbReference type="ARBA" id="ARBA00004479"/>
    </source>
</evidence>
<evidence type="ECO:0000256" key="3">
    <source>
        <dbReference type="ARBA" id="ARBA00022692"/>
    </source>
</evidence>
<proteinExistence type="inferred from homology"/>
<dbReference type="Proteomes" id="UP000694398">
    <property type="component" value="Unassembled WGS sequence"/>
</dbReference>
<keyword evidence="5 9" id="KW-1133">Transmembrane helix</keyword>
<evidence type="ECO:0000256" key="5">
    <source>
        <dbReference type="ARBA" id="ARBA00022989"/>
    </source>
</evidence>
<evidence type="ECO:0000256" key="7">
    <source>
        <dbReference type="ARBA" id="ARBA00023180"/>
    </source>
</evidence>
<feature type="compositionally biased region" description="Polar residues" evidence="8">
    <location>
        <begin position="46"/>
        <end position="58"/>
    </location>
</feature>
<gene>
    <name evidence="11" type="primary">FAM174C</name>
</gene>
<name>A0A8C2W015_CHILA</name>
<dbReference type="GO" id="GO:0005576">
    <property type="term" value="C:extracellular region"/>
    <property type="evidence" value="ECO:0007669"/>
    <property type="project" value="Ensembl"/>
</dbReference>
<evidence type="ECO:0000313" key="12">
    <source>
        <dbReference type="Proteomes" id="UP000694398"/>
    </source>
</evidence>
<dbReference type="GeneID" id="106146226"/>
<dbReference type="InterPro" id="IPR009565">
    <property type="entry name" value="FAM174-like"/>
</dbReference>
<dbReference type="OrthoDB" id="5917722at2759"/>
<evidence type="ECO:0000256" key="9">
    <source>
        <dbReference type="SAM" id="Phobius"/>
    </source>
</evidence>
<evidence type="ECO:0000256" key="4">
    <source>
        <dbReference type="ARBA" id="ARBA00022729"/>
    </source>
</evidence>
<comment type="similarity">
    <text evidence="2">Belongs to the FAM174 family.</text>
</comment>
<reference evidence="11" key="1">
    <citation type="submission" date="2025-08" db="UniProtKB">
        <authorList>
            <consortium name="Ensembl"/>
        </authorList>
    </citation>
    <scope>IDENTIFICATION</scope>
</reference>
<feature type="region of interest" description="Disordered" evidence="8">
    <location>
        <begin position="23"/>
        <end position="61"/>
    </location>
</feature>
<evidence type="ECO:0000313" key="11">
    <source>
        <dbReference type="Ensembl" id="ENSCLAP00000022937.1"/>
    </source>
</evidence>
<dbReference type="GO" id="GO:0005737">
    <property type="term" value="C:cytoplasm"/>
    <property type="evidence" value="ECO:0007669"/>
    <property type="project" value="Ensembl"/>
</dbReference>
<keyword evidence="6 9" id="KW-0472">Membrane</keyword>
<organism evidence="11 12">
    <name type="scientific">Chinchilla lanigera</name>
    <name type="common">Long-tailed chinchilla</name>
    <name type="synonym">Chinchilla villidera</name>
    <dbReference type="NCBI Taxonomy" id="34839"/>
    <lineage>
        <taxon>Eukaryota</taxon>
        <taxon>Metazoa</taxon>
        <taxon>Chordata</taxon>
        <taxon>Craniata</taxon>
        <taxon>Vertebrata</taxon>
        <taxon>Euteleostomi</taxon>
        <taxon>Mammalia</taxon>
        <taxon>Eutheria</taxon>
        <taxon>Euarchontoglires</taxon>
        <taxon>Glires</taxon>
        <taxon>Rodentia</taxon>
        <taxon>Hystricomorpha</taxon>
        <taxon>Chinchillidae</taxon>
        <taxon>Chinchilla</taxon>
    </lineage>
</organism>
<evidence type="ECO:0000256" key="8">
    <source>
        <dbReference type="SAM" id="MobiDB-lite"/>
    </source>
</evidence>
<dbReference type="PANTHER" id="PTHR28607:SF2">
    <property type="entry name" value="PROTEIN FAM174C"/>
    <property type="match status" value="1"/>
</dbReference>
<sequence>MGPRVLLPLLLLLALLSEPLCGAENSTPPSPHPALAAPSLPPSPANGSQPGAPHNSTHAWPAGATGSPLLRSFLVLTGLAGLALVYFLIRAFRLKKPQRRRYGLLANTEDPGDMASLDSEEETVFQSRILR</sequence>
<keyword evidence="3 9" id="KW-0812">Transmembrane</keyword>
<feature type="signal peptide" evidence="10">
    <location>
        <begin position="1"/>
        <end position="23"/>
    </location>
</feature>
<accession>A0A8C2W015</accession>
<reference evidence="11" key="2">
    <citation type="submission" date="2025-09" db="UniProtKB">
        <authorList>
            <consortium name="Ensembl"/>
        </authorList>
    </citation>
    <scope>IDENTIFICATION</scope>
</reference>
<dbReference type="GeneTree" id="ENSGT00530000064649"/>
<dbReference type="AlphaFoldDB" id="A0A8C2W015"/>
<keyword evidence="7" id="KW-0325">Glycoprotein</keyword>